<dbReference type="Proteomes" id="UP001627154">
    <property type="component" value="Unassembled WGS sequence"/>
</dbReference>
<proteinExistence type="predicted"/>
<keyword evidence="2" id="KW-1185">Reference proteome</keyword>
<evidence type="ECO:0008006" key="3">
    <source>
        <dbReference type="Google" id="ProtNLM"/>
    </source>
</evidence>
<protein>
    <recommendedName>
        <fullName evidence="3">DDE-1 domain-containing protein</fullName>
    </recommendedName>
</protein>
<evidence type="ECO:0000313" key="2">
    <source>
        <dbReference type="Proteomes" id="UP001627154"/>
    </source>
</evidence>
<organism evidence="1 2">
    <name type="scientific">Trichogramma kaykai</name>
    <dbReference type="NCBI Taxonomy" id="54128"/>
    <lineage>
        <taxon>Eukaryota</taxon>
        <taxon>Metazoa</taxon>
        <taxon>Ecdysozoa</taxon>
        <taxon>Arthropoda</taxon>
        <taxon>Hexapoda</taxon>
        <taxon>Insecta</taxon>
        <taxon>Pterygota</taxon>
        <taxon>Neoptera</taxon>
        <taxon>Endopterygota</taxon>
        <taxon>Hymenoptera</taxon>
        <taxon>Apocrita</taxon>
        <taxon>Proctotrupomorpha</taxon>
        <taxon>Chalcidoidea</taxon>
        <taxon>Trichogrammatidae</taxon>
        <taxon>Trichogramma</taxon>
    </lineage>
</organism>
<sequence length="176" mass="19828">MRRLGVQGLIFFLLGEPPILHDAIVDCRIPFFRAVCCVVTHCWHLLLNNRPGTEWFKAFLGHHKKLFECIGQNLTTTRCSVTEEDLRGWFKHVSESLKTKNLLKIDASRVFNLDESAFALVPKDNNVITKKGASNNFSSDGKKSLTILFTVCEDGRMLHLSRFLLAGQLAIQNLGG</sequence>
<name>A0ABD2VTW3_9HYME</name>
<dbReference type="AlphaFoldDB" id="A0ABD2VTW3"/>
<accession>A0ABD2VTW3</accession>
<gene>
    <name evidence="1" type="ORF">TKK_020155</name>
</gene>
<comment type="caution">
    <text evidence="1">The sequence shown here is derived from an EMBL/GenBank/DDBJ whole genome shotgun (WGS) entry which is preliminary data.</text>
</comment>
<reference evidence="1 2" key="1">
    <citation type="journal article" date="2024" name="bioRxiv">
        <title>A reference genome for Trichogramma kaykai: A tiny desert-dwelling parasitoid wasp with competing sex-ratio distorters.</title>
        <authorList>
            <person name="Culotta J."/>
            <person name="Lindsey A.R."/>
        </authorList>
    </citation>
    <scope>NUCLEOTIDE SEQUENCE [LARGE SCALE GENOMIC DNA]</scope>
    <source>
        <strain evidence="1 2">KSX58</strain>
    </source>
</reference>
<evidence type="ECO:0000313" key="1">
    <source>
        <dbReference type="EMBL" id="KAL3384024.1"/>
    </source>
</evidence>
<dbReference type="EMBL" id="JBJJXI010000180">
    <property type="protein sequence ID" value="KAL3384024.1"/>
    <property type="molecule type" value="Genomic_DNA"/>
</dbReference>